<accession>A0A2T9X4E8</accession>
<evidence type="ECO:0000256" key="5">
    <source>
        <dbReference type="ARBA" id="ARBA00022722"/>
    </source>
</evidence>
<dbReference type="InterPro" id="IPR011335">
    <property type="entry name" value="Restrct_endonuc-II-like"/>
</dbReference>
<gene>
    <name evidence="15" type="primary">cas4</name>
    <name evidence="15" type="ORF">DDW13_05780</name>
</gene>
<keyword evidence="9 13" id="KW-0408">Iron</keyword>
<evidence type="ECO:0000256" key="9">
    <source>
        <dbReference type="ARBA" id="ARBA00023004"/>
    </source>
</evidence>
<evidence type="ECO:0000256" key="6">
    <source>
        <dbReference type="ARBA" id="ARBA00022723"/>
    </source>
</evidence>
<comment type="cofactor">
    <cofactor evidence="1">
        <name>Mn(2+)</name>
        <dbReference type="ChEBI" id="CHEBI:29035"/>
    </cofactor>
</comment>
<keyword evidence="6 13" id="KW-0479">Metal-binding</keyword>
<dbReference type="InterPro" id="IPR013343">
    <property type="entry name" value="CRISPR-assoc_prot_Cas4"/>
</dbReference>
<dbReference type="Proteomes" id="UP000245638">
    <property type="component" value="Unassembled WGS sequence"/>
</dbReference>
<dbReference type="AlphaFoldDB" id="A0A2T9X4E8"/>
<evidence type="ECO:0000313" key="15">
    <source>
        <dbReference type="EMBL" id="PVU74939.1"/>
    </source>
</evidence>
<dbReference type="GO" id="GO:0051607">
    <property type="term" value="P:defense response to virus"/>
    <property type="evidence" value="ECO:0007669"/>
    <property type="project" value="UniProtKB-KW"/>
</dbReference>
<dbReference type="InterPro" id="IPR022765">
    <property type="entry name" value="Dna2/Cas4_DUF83"/>
</dbReference>
<dbReference type="SUPFAM" id="SSF52980">
    <property type="entry name" value="Restriction endonuclease-like"/>
    <property type="match status" value="1"/>
</dbReference>
<evidence type="ECO:0000256" key="1">
    <source>
        <dbReference type="ARBA" id="ARBA00001936"/>
    </source>
</evidence>
<evidence type="ECO:0000313" key="16">
    <source>
        <dbReference type="Proteomes" id="UP000245638"/>
    </source>
</evidence>
<dbReference type="RefSeq" id="WP_048054605.1">
    <property type="nucleotide sequence ID" value="NC_015518.1"/>
</dbReference>
<keyword evidence="5 13" id="KW-0540">Nuclease</keyword>
<comment type="cofactor">
    <cofactor evidence="13">
        <name>iron-sulfur cluster</name>
        <dbReference type="ChEBI" id="CHEBI:30408"/>
    </cofactor>
</comment>
<protein>
    <recommendedName>
        <fullName evidence="4 13">CRISPR-associated exonuclease Cas4</fullName>
        <ecNumber evidence="3 13">3.1.12.1</ecNumber>
    </recommendedName>
</protein>
<dbReference type="GO" id="GO:0051536">
    <property type="term" value="F:iron-sulfur cluster binding"/>
    <property type="evidence" value="ECO:0007669"/>
    <property type="project" value="UniProtKB-KW"/>
</dbReference>
<dbReference type="EMBL" id="QEFD01000171">
    <property type="protein sequence ID" value="PVU74939.1"/>
    <property type="molecule type" value="Genomic_DNA"/>
</dbReference>
<sequence>MVEFLAKKRVEDYLSHQREKDTFYVTDLVRCPLKLVYEEKFKELAIAEVYNPSTLMGELIHMGLETFNEIEGYKVTSEVEGEKEVNLGEKVVKIKGRADIILQKDEEKIIVEIKSARGDKGLPHRHHLMQLQAYLWLFGAKKGILFYVTPERFTEFTVDKPLDEATIIKLVQENISLSPSPRFAWECEYCVFSIVCPNKKK</sequence>
<dbReference type="PANTHER" id="PTHR36531">
    <property type="entry name" value="CRISPR-ASSOCIATED EXONUCLEASE CAS4"/>
    <property type="match status" value="1"/>
</dbReference>
<keyword evidence="7 13" id="KW-0378">Hydrolase</keyword>
<evidence type="ECO:0000256" key="12">
    <source>
        <dbReference type="ARBA" id="ARBA00023211"/>
    </source>
</evidence>
<dbReference type="NCBIfam" id="TIGR00372">
    <property type="entry name" value="cas4"/>
    <property type="match status" value="1"/>
</dbReference>
<feature type="domain" description="DUF83" evidence="14">
    <location>
        <begin position="28"/>
        <end position="196"/>
    </location>
</feature>
<evidence type="ECO:0000256" key="3">
    <source>
        <dbReference type="ARBA" id="ARBA00012768"/>
    </source>
</evidence>
<name>A0A2T9X4E8_9CREN</name>
<dbReference type="PANTHER" id="PTHR36531:SF2">
    <property type="entry name" value="CRISPR-ASSOCIATED EXONUCLEASE CAS4"/>
    <property type="match status" value="1"/>
</dbReference>
<comment type="caution">
    <text evidence="15">The sequence shown here is derived from an EMBL/GenBank/DDBJ whole genome shotgun (WGS) entry which is preliminary data.</text>
</comment>
<evidence type="ECO:0000259" key="14">
    <source>
        <dbReference type="Pfam" id="PF01930"/>
    </source>
</evidence>
<dbReference type="GeneID" id="10600526"/>
<evidence type="ECO:0000256" key="2">
    <source>
        <dbReference type="ARBA" id="ARBA00009189"/>
    </source>
</evidence>
<keyword evidence="11 13" id="KW-0051">Antiviral defense</keyword>
<dbReference type="InterPro" id="IPR011604">
    <property type="entry name" value="PDDEXK-like_dom_sf"/>
</dbReference>
<reference evidence="15 16" key="1">
    <citation type="journal article" date="2015" name="Appl. Environ. Microbiol.">
        <title>Nanoarchaeota, Their Sulfolobales Host, and Nanoarchaeota Virus Distribution across Yellowstone National Park Hot Springs.</title>
        <authorList>
            <person name="Munson-McGee J.H."/>
            <person name="Field E.K."/>
            <person name="Bateson M."/>
            <person name="Rooney C."/>
            <person name="Stepanauskas R."/>
            <person name="Young M.J."/>
        </authorList>
    </citation>
    <scope>NUCLEOTIDE SEQUENCE [LARGE SCALE GENOMIC DNA]</scope>
    <source>
        <strain evidence="15">SCGC AC-742_N10</strain>
    </source>
</reference>
<keyword evidence="10 13" id="KW-0411">Iron-sulfur</keyword>
<evidence type="ECO:0000256" key="10">
    <source>
        <dbReference type="ARBA" id="ARBA00023014"/>
    </source>
</evidence>
<evidence type="ECO:0000256" key="7">
    <source>
        <dbReference type="ARBA" id="ARBA00022801"/>
    </source>
</evidence>
<keyword evidence="12 13" id="KW-0464">Manganese</keyword>
<dbReference type="GO" id="GO:0004527">
    <property type="term" value="F:exonuclease activity"/>
    <property type="evidence" value="ECO:0007669"/>
    <property type="project" value="UniProtKB-KW"/>
</dbReference>
<comment type="function">
    <text evidence="13">CRISPR (clustered regularly interspaced short palindromic repeat) is an adaptive immune system that provides protection against mobile genetic elements (viruses, transposable elements and conjugative plasmids). CRISPR clusters contain sequences complementary to antecedent mobile elements and target invading nucleic acids. CRISPR clusters are transcribed and processed into CRISPR RNA (crRNA).</text>
</comment>
<dbReference type="Gene3D" id="3.90.320.10">
    <property type="match status" value="1"/>
</dbReference>
<dbReference type="GO" id="GO:0046872">
    <property type="term" value="F:metal ion binding"/>
    <property type="evidence" value="ECO:0007669"/>
    <property type="project" value="UniProtKB-KW"/>
</dbReference>
<dbReference type="Pfam" id="PF01930">
    <property type="entry name" value="Cas_Cas4"/>
    <property type="match status" value="1"/>
</dbReference>
<evidence type="ECO:0000256" key="11">
    <source>
        <dbReference type="ARBA" id="ARBA00023118"/>
    </source>
</evidence>
<organism evidence="15 16">
    <name type="scientific">Acidianus hospitalis</name>
    <dbReference type="NCBI Taxonomy" id="563177"/>
    <lineage>
        <taxon>Archaea</taxon>
        <taxon>Thermoproteota</taxon>
        <taxon>Thermoprotei</taxon>
        <taxon>Sulfolobales</taxon>
        <taxon>Sulfolobaceae</taxon>
        <taxon>Acidianus</taxon>
    </lineage>
</organism>
<proteinExistence type="inferred from homology"/>
<dbReference type="InterPro" id="IPR051827">
    <property type="entry name" value="Cas4_exonuclease"/>
</dbReference>
<dbReference type="EC" id="3.1.12.1" evidence="3 13"/>
<evidence type="ECO:0000256" key="4">
    <source>
        <dbReference type="ARBA" id="ARBA00020049"/>
    </source>
</evidence>
<evidence type="ECO:0000256" key="8">
    <source>
        <dbReference type="ARBA" id="ARBA00022839"/>
    </source>
</evidence>
<evidence type="ECO:0000256" key="13">
    <source>
        <dbReference type="RuleBase" id="RU365022"/>
    </source>
</evidence>
<comment type="cofactor">
    <cofactor evidence="13">
        <name>Mg(2+)</name>
        <dbReference type="ChEBI" id="CHEBI:18420"/>
    </cofactor>
    <cofactor evidence="13">
        <name>Mn(2+)</name>
        <dbReference type="ChEBI" id="CHEBI:29035"/>
    </cofactor>
    <text evidence="13">Mg(2+) or Mn(2+) required for ssDNA cleavage activity.</text>
</comment>
<keyword evidence="8 13" id="KW-0269">Exonuclease</keyword>
<comment type="similarity">
    <text evidence="2 13">Belongs to the CRISPR-associated exonuclease Cas4 family.</text>
</comment>